<evidence type="ECO:0000256" key="1">
    <source>
        <dbReference type="SAM" id="Phobius"/>
    </source>
</evidence>
<dbReference type="Proteomes" id="UP000006315">
    <property type="component" value="Unassembled WGS sequence"/>
</dbReference>
<keyword evidence="1" id="KW-1133">Transmembrane helix</keyword>
<dbReference type="PATRIC" id="fig|1131731.3.peg.2050"/>
<keyword evidence="1" id="KW-0812">Transmembrane</keyword>
<accession>K6DFV8</accession>
<dbReference type="EMBL" id="AJLR01000049">
    <property type="protein sequence ID" value="EKN67209.1"/>
    <property type="molecule type" value="Genomic_DNA"/>
</dbReference>
<name>K6DFV8_SCHAZ</name>
<comment type="caution">
    <text evidence="2">The sequence shown here is derived from an EMBL/GenBank/DDBJ whole genome shotgun (WGS) entry which is preliminary data.</text>
</comment>
<feature type="transmembrane region" description="Helical" evidence="1">
    <location>
        <begin position="49"/>
        <end position="71"/>
    </location>
</feature>
<organism evidence="2 3">
    <name type="scientific">Schinkia azotoformans LMG 9581</name>
    <dbReference type="NCBI Taxonomy" id="1131731"/>
    <lineage>
        <taxon>Bacteria</taxon>
        <taxon>Bacillati</taxon>
        <taxon>Bacillota</taxon>
        <taxon>Bacilli</taxon>
        <taxon>Bacillales</taxon>
        <taxon>Bacillaceae</taxon>
        <taxon>Calidifontibacillus/Schinkia group</taxon>
        <taxon>Schinkia</taxon>
    </lineage>
</organism>
<keyword evidence="3" id="KW-1185">Reference proteome</keyword>
<gene>
    <name evidence="2" type="ORF">BAZO_09796</name>
</gene>
<reference evidence="2 3" key="1">
    <citation type="journal article" date="2012" name="Front. Microbiol.">
        <title>Redundancy and modularity in membrane-associated dissimilatory nitrate reduction in Bacillus.</title>
        <authorList>
            <person name="Heylen K."/>
            <person name="Keltjens J."/>
        </authorList>
    </citation>
    <scope>NUCLEOTIDE SEQUENCE [LARGE SCALE GENOMIC DNA]</scope>
    <source>
        <strain evidence="2 3">LMG 9581</strain>
    </source>
</reference>
<dbReference type="AlphaFoldDB" id="K6DFV8"/>
<feature type="transmembrane region" description="Helical" evidence="1">
    <location>
        <begin position="25"/>
        <end position="42"/>
    </location>
</feature>
<dbReference type="RefSeq" id="WP_003331256.1">
    <property type="nucleotide sequence ID" value="NZ_AJLR01000049.1"/>
</dbReference>
<dbReference type="STRING" id="1131731.BAZO_09796"/>
<protein>
    <submittedName>
        <fullName evidence="2">Uncharacterized protein</fullName>
    </submittedName>
</protein>
<evidence type="ECO:0000313" key="3">
    <source>
        <dbReference type="Proteomes" id="UP000006315"/>
    </source>
</evidence>
<keyword evidence="1" id="KW-0472">Membrane</keyword>
<feature type="transmembrane region" description="Helical" evidence="1">
    <location>
        <begin position="91"/>
        <end position="108"/>
    </location>
</feature>
<evidence type="ECO:0000313" key="2">
    <source>
        <dbReference type="EMBL" id="EKN67209.1"/>
    </source>
</evidence>
<proteinExistence type="predicted"/>
<sequence>MKLLYFLTQSQVILSASLPGWAVVLYYLFFILTISMAIAAIFQKKVTAPLNIVSILLPFIMFVVSLATGIGRPYEYDEFQWLLVELSHFKLWAIFIVVSYAYLVFWWFKYITKR</sequence>